<evidence type="ECO:0000259" key="8">
    <source>
        <dbReference type="PROSITE" id="PS51755"/>
    </source>
</evidence>
<comment type="caution">
    <text evidence="9">The sequence shown here is derived from an EMBL/GenBank/DDBJ whole genome shotgun (WGS) entry which is preliminary data.</text>
</comment>
<dbReference type="PROSITE" id="PS50110">
    <property type="entry name" value="RESPONSE_REGULATORY"/>
    <property type="match status" value="1"/>
</dbReference>
<keyword evidence="10" id="KW-1185">Reference proteome</keyword>
<evidence type="ECO:0000259" key="7">
    <source>
        <dbReference type="PROSITE" id="PS50110"/>
    </source>
</evidence>
<keyword evidence="4" id="KW-0804">Transcription</keyword>
<dbReference type="InterPro" id="IPR001789">
    <property type="entry name" value="Sig_transdc_resp-reg_receiver"/>
</dbReference>
<proteinExistence type="predicted"/>
<protein>
    <submittedName>
        <fullName evidence="9">Response regulator transcription factor</fullName>
    </submittedName>
</protein>
<dbReference type="Pfam" id="PF00486">
    <property type="entry name" value="Trans_reg_C"/>
    <property type="match status" value="1"/>
</dbReference>
<feature type="domain" description="Response regulatory" evidence="7">
    <location>
        <begin position="6"/>
        <end position="120"/>
    </location>
</feature>
<dbReference type="PROSITE" id="PS51755">
    <property type="entry name" value="OMPR_PHOB"/>
    <property type="match status" value="1"/>
</dbReference>
<evidence type="ECO:0000256" key="6">
    <source>
        <dbReference type="PROSITE-ProRule" id="PRU01091"/>
    </source>
</evidence>
<evidence type="ECO:0000256" key="3">
    <source>
        <dbReference type="ARBA" id="ARBA00023125"/>
    </source>
</evidence>
<dbReference type="SMART" id="SM00862">
    <property type="entry name" value="Trans_reg_C"/>
    <property type="match status" value="1"/>
</dbReference>
<dbReference type="PANTHER" id="PTHR48111">
    <property type="entry name" value="REGULATOR OF RPOS"/>
    <property type="match status" value="1"/>
</dbReference>
<dbReference type="SMART" id="SM00448">
    <property type="entry name" value="REC"/>
    <property type="match status" value="1"/>
</dbReference>
<dbReference type="InterPro" id="IPR036388">
    <property type="entry name" value="WH-like_DNA-bd_sf"/>
</dbReference>
<keyword evidence="3 6" id="KW-0238">DNA-binding</keyword>
<gene>
    <name evidence="9" type="ORF">RM423_16070</name>
</gene>
<dbReference type="InterPro" id="IPR001867">
    <property type="entry name" value="OmpR/PhoB-type_DNA-bd"/>
</dbReference>
<evidence type="ECO:0000256" key="2">
    <source>
        <dbReference type="ARBA" id="ARBA00023015"/>
    </source>
</evidence>
<feature type="modified residue" description="4-aspartylphosphate" evidence="5">
    <location>
        <position position="55"/>
    </location>
</feature>
<dbReference type="Pfam" id="PF00072">
    <property type="entry name" value="Response_reg"/>
    <property type="match status" value="1"/>
</dbReference>
<evidence type="ECO:0000313" key="10">
    <source>
        <dbReference type="Proteomes" id="UP001183176"/>
    </source>
</evidence>
<reference evidence="10" key="1">
    <citation type="submission" date="2023-07" db="EMBL/GenBank/DDBJ databases">
        <title>30 novel species of actinomycetes from the DSMZ collection.</title>
        <authorList>
            <person name="Nouioui I."/>
        </authorList>
    </citation>
    <scope>NUCLEOTIDE SEQUENCE [LARGE SCALE GENOMIC DNA]</scope>
    <source>
        <strain evidence="10">DSM 44399</strain>
    </source>
</reference>
<dbReference type="RefSeq" id="WP_311424059.1">
    <property type="nucleotide sequence ID" value="NZ_JAVREH010000024.1"/>
</dbReference>
<dbReference type="Proteomes" id="UP001183176">
    <property type="component" value="Unassembled WGS sequence"/>
</dbReference>
<feature type="domain" description="OmpR/PhoB-type" evidence="8">
    <location>
        <begin position="130"/>
        <end position="225"/>
    </location>
</feature>
<evidence type="ECO:0000256" key="4">
    <source>
        <dbReference type="ARBA" id="ARBA00023163"/>
    </source>
</evidence>
<name>A0ABU2JDB0_9ACTN</name>
<accession>A0ABU2JDB0</accession>
<dbReference type="CDD" id="cd00383">
    <property type="entry name" value="trans_reg_C"/>
    <property type="match status" value="1"/>
</dbReference>
<sequence>MLQRGLILVVEDEPAIADVLRLNLAKAGFGVHLAADGEAGLAAVAALKPAAMILDVGLPGIDGIEVCRRLRAAADWTPVLFVTARDDETDRIIGLELGADDYITKPFSPREVVARVSSVLRRSQGLTDGPEPLQVGRVRLDAAQRRVFADATEVPLTATEFDLLAFLMRRPGRVIGRDQLLSEVWGYSSIAGARTVDVHIAQLRGKLGSASPIRTVRGVGYAVDQPGPAA</sequence>
<dbReference type="EMBL" id="JAVREH010000024">
    <property type="protein sequence ID" value="MDT0262912.1"/>
    <property type="molecule type" value="Genomic_DNA"/>
</dbReference>
<keyword evidence="2" id="KW-0805">Transcription regulation</keyword>
<dbReference type="SUPFAM" id="SSF52172">
    <property type="entry name" value="CheY-like"/>
    <property type="match status" value="1"/>
</dbReference>
<dbReference type="InterPro" id="IPR011006">
    <property type="entry name" value="CheY-like_superfamily"/>
</dbReference>
<feature type="DNA-binding region" description="OmpR/PhoB-type" evidence="6">
    <location>
        <begin position="130"/>
        <end position="225"/>
    </location>
</feature>
<dbReference type="Gene3D" id="1.10.10.10">
    <property type="entry name" value="Winged helix-like DNA-binding domain superfamily/Winged helix DNA-binding domain"/>
    <property type="match status" value="1"/>
</dbReference>
<dbReference type="Gene3D" id="3.40.50.2300">
    <property type="match status" value="1"/>
</dbReference>
<dbReference type="InterPro" id="IPR039420">
    <property type="entry name" value="WalR-like"/>
</dbReference>
<evidence type="ECO:0000256" key="1">
    <source>
        <dbReference type="ARBA" id="ARBA00022553"/>
    </source>
</evidence>
<evidence type="ECO:0000313" key="9">
    <source>
        <dbReference type="EMBL" id="MDT0262912.1"/>
    </source>
</evidence>
<organism evidence="9 10">
    <name type="scientific">Jatrophihabitans lederbergiae</name>
    <dbReference type="NCBI Taxonomy" id="3075547"/>
    <lineage>
        <taxon>Bacteria</taxon>
        <taxon>Bacillati</taxon>
        <taxon>Actinomycetota</taxon>
        <taxon>Actinomycetes</taxon>
        <taxon>Jatrophihabitantales</taxon>
        <taxon>Jatrophihabitantaceae</taxon>
        <taxon>Jatrophihabitans</taxon>
    </lineage>
</organism>
<dbReference type="SUPFAM" id="SSF46894">
    <property type="entry name" value="C-terminal effector domain of the bipartite response regulators"/>
    <property type="match status" value="1"/>
</dbReference>
<keyword evidence="1 5" id="KW-0597">Phosphoprotein</keyword>
<dbReference type="PANTHER" id="PTHR48111:SF4">
    <property type="entry name" value="DNA-BINDING DUAL TRANSCRIPTIONAL REGULATOR OMPR"/>
    <property type="match status" value="1"/>
</dbReference>
<dbReference type="Gene3D" id="6.10.250.690">
    <property type="match status" value="1"/>
</dbReference>
<dbReference type="InterPro" id="IPR016032">
    <property type="entry name" value="Sig_transdc_resp-reg_C-effctor"/>
</dbReference>
<evidence type="ECO:0000256" key="5">
    <source>
        <dbReference type="PROSITE-ProRule" id="PRU00169"/>
    </source>
</evidence>